<dbReference type="SMART" id="SM00382">
    <property type="entry name" value="AAA"/>
    <property type="match status" value="2"/>
</dbReference>
<feature type="domain" description="AAA+ ATPase" evidence="8">
    <location>
        <begin position="43"/>
        <end position="185"/>
    </location>
</feature>
<comment type="similarity">
    <text evidence="1">Belongs to the ClpA/ClpB family.</text>
</comment>
<evidence type="ECO:0000256" key="4">
    <source>
        <dbReference type="ARBA" id="ARBA00022840"/>
    </source>
</evidence>
<dbReference type="PANTHER" id="PTHR11638">
    <property type="entry name" value="ATP-DEPENDENT CLP PROTEASE"/>
    <property type="match status" value="1"/>
</dbReference>
<evidence type="ECO:0000256" key="2">
    <source>
        <dbReference type="ARBA" id="ARBA00022737"/>
    </source>
</evidence>
<dbReference type="PANTHER" id="PTHR11638:SF18">
    <property type="entry name" value="HEAT SHOCK PROTEIN 104"/>
    <property type="match status" value="1"/>
</dbReference>
<feature type="compositionally biased region" description="Acidic residues" evidence="7">
    <location>
        <begin position="728"/>
        <end position="752"/>
    </location>
</feature>
<dbReference type="SUPFAM" id="SSF52540">
    <property type="entry name" value="P-loop containing nucleoside triphosphate hydrolases"/>
    <property type="match status" value="2"/>
</dbReference>
<dbReference type="InterPro" id="IPR027417">
    <property type="entry name" value="P-loop_NTPase"/>
</dbReference>
<feature type="region of interest" description="Disordered" evidence="7">
    <location>
        <begin position="723"/>
        <end position="752"/>
    </location>
</feature>
<keyword evidence="11" id="KW-1185">Reference proteome</keyword>
<dbReference type="Gene3D" id="3.40.50.300">
    <property type="entry name" value="P-loop containing nucleotide triphosphate hydrolases"/>
    <property type="match status" value="3"/>
</dbReference>
<dbReference type="CDD" id="cd19499">
    <property type="entry name" value="RecA-like_ClpB_Hsp104-like"/>
    <property type="match status" value="1"/>
</dbReference>
<dbReference type="Proteomes" id="UP000029981">
    <property type="component" value="Chromosome 1"/>
</dbReference>
<dbReference type="OMA" id="MKQIDNT"/>
<dbReference type="Pfam" id="PF10431">
    <property type="entry name" value="ClpB_D2-small"/>
    <property type="match status" value="1"/>
</dbReference>
<keyword evidence="4" id="KW-0067">ATP-binding</keyword>
<dbReference type="Gramene" id="KGN63718">
    <property type="protein sequence ID" value="KGN63718"/>
    <property type="gene ID" value="Csa_1G013170"/>
</dbReference>
<dbReference type="GO" id="GO:0005524">
    <property type="term" value="F:ATP binding"/>
    <property type="evidence" value="ECO:0007669"/>
    <property type="project" value="UniProtKB-KW"/>
</dbReference>
<name>A0A0A0LPI1_CUCSA</name>
<keyword evidence="6" id="KW-0175">Coiled coil</keyword>
<reference evidence="10 11" key="4">
    <citation type="journal article" date="2011" name="BMC Genomics">
        <title>RNA-Seq improves annotation of protein-coding genes in the cucumber genome.</title>
        <authorList>
            <person name="Li Z."/>
            <person name="Zhang Z."/>
            <person name="Yan P."/>
            <person name="Huang S."/>
            <person name="Fei Z."/>
            <person name="Lin K."/>
        </authorList>
    </citation>
    <scope>NUCLEOTIDE SEQUENCE [LARGE SCALE GENOMIC DNA]</scope>
    <source>
        <strain evidence="11">cv. 9930</strain>
    </source>
</reference>
<dbReference type="FunFam" id="3.40.50.300:FF:000025">
    <property type="entry name" value="ATP-dependent Clp protease subunit"/>
    <property type="match status" value="1"/>
</dbReference>
<evidence type="ECO:0008006" key="12">
    <source>
        <dbReference type="Google" id="ProtNLM"/>
    </source>
</evidence>
<feature type="domain" description="Clp ATPase C-terminal" evidence="9">
    <location>
        <begin position="607"/>
        <end position="698"/>
    </location>
</feature>
<protein>
    <recommendedName>
        <fullName evidence="12">Clp R domain-containing protein</fullName>
    </recommendedName>
</protein>
<dbReference type="CDD" id="cd00009">
    <property type="entry name" value="AAA"/>
    <property type="match status" value="1"/>
</dbReference>
<evidence type="ECO:0000313" key="11">
    <source>
        <dbReference type="Proteomes" id="UP000029981"/>
    </source>
</evidence>
<feature type="coiled-coil region" evidence="6">
    <location>
        <begin position="240"/>
        <end position="334"/>
    </location>
</feature>
<dbReference type="AlphaFoldDB" id="A0A0A0LPI1"/>
<dbReference type="InterPro" id="IPR041546">
    <property type="entry name" value="ClpA/ClpB_AAA_lid"/>
</dbReference>
<keyword evidence="5" id="KW-0143">Chaperone</keyword>
<dbReference type="FunFam" id="3.40.50.300:FF:000120">
    <property type="entry name" value="ATP-dependent chaperone ClpB"/>
    <property type="match status" value="1"/>
</dbReference>
<dbReference type="GO" id="GO:0016887">
    <property type="term" value="F:ATP hydrolysis activity"/>
    <property type="evidence" value="ECO:0000318"/>
    <property type="project" value="GO_Central"/>
</dbReference>
<dbReference type="PRINTS" id="PR00300">
    <property type="entry name" value="CLPPROTEASEA"/>
</dbReference>
<sequence length="752" mass="84750">MAKSALETYGHDLVEKAEKQTLDPIFGRHKEICRLLTILCRKTKCNPILIGEPGVGKTAIVEALAQKFAAGNVPAKLSGARIVELDMGAIMAGTIWRGQLEERLKDVMTEVKGSEGKVIVFIDEIHMLVRSDHQGTAAEILKPALGRGGFRCIGATTLKEYKRYIEKDGALARRFKQVYVNEPSVEDSINILRVLKERYEKHHVLIIKDSALIAAAKLSHRYITGRRLPDKAIDLVDEASACMRVQLDTQSEELDELQNEKSKLEAEVNALEKEEDKASQARLPQAKKELNDVNNQLQPLLSKYQKQKSEMEKLTKLKQKKQEILVEIQAAQKRQDLIRAADLRRQKLDDVELKIGDVERRIRKHGFIEKDTVGPEEIADEVSRWTGVPVSRLTGEEKEWVMGLAGRLKKRVVGQNEAVDSVAEAVMRFRAGLALPNQPNGSFLFLGPSGVGKTELAKGLAHELFNDENRMVRIDMSEYMEKHSVSRLIGSPPGYVGYHEGGQLTEPVKRRPYCVVLLDEVEKAHVDVLNILLQVLDDGRLTDGQGSTVDFRNTVIIMTSNLGAGHLFSEKYCPMQVARERVIQKVKEHFKPEFVNRLDEILIFRPLSKIQQRRVTKSMMKDVARRLSEKGIAMAVTKSALDFVLDQSFDPVYGARPIRRWLEKKVVTNISKMLMKEEIGEEYTVYVDANDDGKDLKYNVEKNNGLIDGISDGRYEILIQIPTMEKNNDDESEEAEGGTEEEDVETTSVDSD</sequence>
<evidence type="ECO:0000256" key="1">
    <source>
        <dbReference type="ARBA" id="ARBA00008675"/>
    </source>
</evidence>
<dbReference type="STRING" id="3659.A0A0A0LPI1"/>
<reference evidence="10 11" key="2">
    <citation type="journal article" date="2009" name="PLoS ONE">
        <title>An integrated genetic and cytogenetic map of the cucumber genome.</title>
        <authorList>
            <person name="Ren Y."/>
            <person name="Zhang Z."/>
            <person name="Liu J."/>
            <person name="Staub J.E."/>
            <person name="Han Y."/>
            <person name="Cheng Z."/>
            <person name="Li X."/>
            <person name="Lu J."/>
            <person name="Miao H."/>
            <person name="Kang H."/>
            <person name="Xie B."/>
            <person name="Gu X."/>
            <person name="Wang X."/>
            <person name="Du Y."/>
            <person name="Jin W."/>
            <person name="Huang S."/>
        </authorList>
    </citation>
    <scope>NUCLEOTIDE SEQUENCE [LARGE SCALE GENOMIC DNA]</scope>
    <source>
        <strain evidence="11">cv. 9930</strain>
    </source>
</reference>
<dbReference type="Pfam" id="PF17871">
    <property type="entry name" value="AAA_lid_9"/>
    <property type="match status" value="1"/>
</dbReference>
<gene>
    <name evidence="10" type="ORF">Csa_1G013170</name>
</gene>
<evidence type="ECO:0000259" key="8">
    <source>
        <dbReference type="SMART" id="SM00382"/>
    </source>
</evidence>
<organism evidence="10 11">
    <name type="scientific">Cucumis sativus</name>
    <name type="common">Cucumber</name>
    <dbReference type="NCBI Taxonomy" id="3659"/>
    <lineage>
        <taxon>Eukaryota</taxon>
        <taxon>Viridiplantae</taxon>
        <taxon>Streptophyta</taxon>
        <taxon>Embryophyta</taxon>
        <taxon>Tracheophyta</taxon>
        <taxon>Spermatophyta</taxon>
        <taxon>Magnoliopsida</taxon>
        <taxon>eudicotyledons</taxon>
        <taxon>Gunneridae</taxon>
        <taxon>Pentapetalae</taxon>
        <taxon>rosids</taxon>
        <taxon>fabids</taxon>
        <taxon>Cucurbitales</taxon>
        <taxon>Cucurbitaceae</taxon>
        <taxon>Benincaseae</taxon>
        <taxon>Cucumis</taxon>
    </lineage>
</organism>
<proteinExistence type="inferred from homology"/>
<dbReference type="GO" id="GO:0034605">
    <property type="term" value="P:cellular response to heat"/>
    <property type="evidence" value="ECO:0000318"/>
    <property type="project" value="GO_Central"/>
</dbReference>
<dbReference type="InterPro" id="IPR028299">
    <property type="entry name" value="ClpA/B_CS2"/>
</dbReference>
<dbReference type="SMART" id="SM01086">
    <property type="entry name" value="ClpB_D2-small"/>
    <property type="match status" value="1"/>
</dbReference>
<evidence type="ECO:0000256" key="6">
    <source>
        <dbReference type="SAM" id="Coils"/>
    </source>
</evidence>
<reference evidence="10 11" key="1">
    <citation type="journal article" date="2009" name="Nat. Genet.">
        <title>The genome of the cucumber, Cucumis sativus L.</title>
        <authorList>
            <person name="Huang S."/>
            <person name="Li R."/>
            <person name="Zhang Z."/>
            <person name="Li L."/>
            <person name="Gu X."/>
            <person name="Fan W."/>
            <person name="Lucas W.J."/>
            <person name="Wang X."/>
            <person name="Xie B."/>
            <person name="Ni P."/>
            <person name="Ren Y."/>
            <person name="Zhu H."/>
            <person name="Li J."/>
            <person name="Lin K."/>
            <person name="Jin W."/>
            <person name="Fei Z."/>
            <person name="Li G."/>
            <person name="Staub J."/>
            <person name="Kilian A."/>
            <person name="van der Vossen E.A."/>
            <person name="Wu Y."/>
            <person name="Guo J."/>
            <person name="He J."/>
            <person name="Jia Z."/>
            <person name="Ren Y."/>
            <person name="Tian G."/>
            <person name="Lu Y."/>
            <person name="Ruan J."/>
            <person name="Qian W."/>
            <person name="Wang M."/>
            <person name="Huang Q."/>
            <person name="Li B."/>
            <person name="Xuan Z."/>
            <person name="Cao J."/>
            <person name="Asan"/>
            <person name="Wu Z."/>
            <person name="Zhang J."/>
            <person name="Cai Q."/>
            <person name="Bai Y."/>
            <person name="Zhao B."/>
            <person name="Han Y."/>
            <person name="Li Y."/>
            <person name="Li X."/>
            <person name="Wang S."/>
            <person name="Shi Q."/>
            <person name="Liu S."/>
            <person name="Cho W.K."/>
            <person name="Kim J.Y."/>
            <person name="Xu Y."/>
            <person name="Heller-Uszynska K."/>
            <person name="Miao H."/>
            <person name="Cheng Z."/>
            <person name="Zhang S."/>
            <person name="Wu J."/>
            <person name="Yang Y."/>
            <person name="Kang H."/>
            <person name="Li M."/>
            <person name="Liang H."/>
            <person name="Ren X."/>
            <person name="Shi Z."/>
            <person name="Wen M."/>
            <person name="Jian M."/>
            <person name="Yang H."/>
            <person name="Zhang G."/>
            <person name="Yang Z."/>
            <person name="Chen R."/>
            <person name="Liu S."/>
            <person name="Li J."/>
            <person name="Ma L."/>
            <person name="Liu H."/>
            <person name="Zhou Y."/>
            <person name="Zhao J."/>
            <person name="Fang X."/>
            <person name="Li G."/>
            <person name="Fang L."/>
            <person name="Li Y."/>
            <person name="Liu D."/>
            <person name="Zheng H."/>
            <person name="Zhang Y."/>
            <person name="Qin N."/>
            <person name="Li Z."/>
            <person name="Yang G."/>
            <person name="Yang S."/>
            <person name="Bolund L."/>
            <person name="Kristiansen K."/>
            <person name="Zheng H."/>
            <person name="Li S."/>
            <person name="Zhang X."/>
            <person name="Yang H."/>
            <person name="Wang J."/>
            <person name="Sun R."/>
            <person name="Zhang B."/>
            <person name="Jiang S."/>
            <person name="Wang J."/>
            <person name="Du Y."/>
            <person name="Li S."/>
        </authorList>
    </citation>
    <scope>NUCLEOTIDE SEQUENCE [LARGE SCALE GENOMIC DNA]</scope>
    <source>
        <strain evidence="11">cv. 9930</strain>
    </source>
</reference>
<dbReference type="EMBL" id="CM002922">
    <property type="protein sequence ID" value="KGN63718.1"/>
    <property type="molecule type" value="Genomic_DNA"/>
</dbReference>
<dbReference type="InterPro" id="IPR050130">
    <property type="entry name" value="ClpA_ClpB"/>
</dbReference>
<accession>A0A0A0LPI1</accession>
<dbReference type="eggNOG" id="KOG1051">
    <property type="taxonomic scope" value="Eukaryota"/>
</dbReference>
<feature type="domain" description="AAA+ ATPase" evidence="8">
    <location>
        <begin position="439"/>
        <end position="581"/>
    </location>
</feature>
<dbReference type="InterPro" id="IPR003593">
    <property type="entry name" value="AAA+_ATPase"/>
</dbReference>
<evidence type="ECO:0000259" key="9">
    <source>
        <dbReference type="SMART" id="SM01086"/>
    </source>
</evidence>
<dbReference type="PROSITE" id="PS00871">
    <property type="entry name" value="CLPAB_2"/>
    <property type="match status" value="1"/>
</dbReference>
<reference evidence="10 11" key="3">
    <citation type="journal article" date="2010" name="BMC Genomics">
        <title>Transcriptome sequencing and comparative analysis of cucumber flowers with different sex types.</title>
        <authorList>
            <person name="Guo S."/>
            <person name="Zheng Y."/>
            <person name="Joung J.G."/>
            <person name="Liu S."/>
            <person name="Zhang Z."/>
            <person name="Crasta O.R."/>
            <person name="Sobral B.W."/>
            <person name="Xu Y."/>
            <person name="Huang S."/>
            <person name="Fei Z."/>
        </authorList>
    </citation>
    <scope>NUCLEOTIDE SEQUENCE [LARGE SCALE GENOMIC DNA]</scope>
    <source>
        <strain evidence="11">cv. 9930</strain>
    </source>
</reference>
<keyword evidence="3" id="KW-0547">Nucleotide-binding</keyword>
<dbReference type="Gene3D" id="1.10.8.60">
    <property type="match status" value="1"/>
</dbReference>
<dbReference type="GO" id="GO:0005737">
    <property type="term" value="C:cytoplasm"/>
    <property type="evidence" value="ECO:0000318"/>
    <property type="project" value="GO_Central"/>
</dbReference>
<dbReference type="Pfam" id="PF07724">
    <property type="entry name" value="AAA_2"/>
    <property type="match status" value="1"/>
</dbReference>
<evidence type="ECO:0000256" key="7">
    <source>
        <dbReference type="SAM" id="MobiDB-lite"/>
    </source>
</evidence>
<evidence type="ECO:0000313" key="10">
    <source>
        <dbReference type="EMBL" id="KGN63718.1"/>
    </source>
</evidence>
<dbReference type="InterPro" id="IPR003959">
    <property type="entry name" value="ATPase_AAA_core"/>
</dbReference>
<keyword evidence="2" id="KW-0677">Repeat</keyword>
<evidence type="ECO:0000256" key="3">
    <source>
        <dbReference type="ARBA" id="ARBA00022741"/>
    </source>
</evidence>
<evidence type="ECO:0000256" key="5">
    <source>
        <dbReference type="ARBA" id="ARBA00023186"/>
    </source>
</evidence>
<dbReference type="Pfam" id="PF00004">
    <property type="entry name" value="AAA"/>
    <property type="match status" value="1"/>
</dbReference>
<dbReference type="InterPro" id="IPR001270">
    <property type="entry name" value="ClpA/B"/>
</dbReference>
<dbReference type="InterPro" id="IPR019489">
    <property type="entry name" value="Clp_ATPase_C"/>
</dbReference>